<reference evidence="1 2" key="1">
    <citation type="submission" date="2024-02" db="EMBL/GenBank/DDBJ databases">
        <title>Bacterial strain from lacustrine sediment.</title>
        <authorList>
            <person name="Petit C."/>
            <person name="Fadhlaoui K."/>
        </authorList>
    </citation>
    <scope>NUCLEOTIDE SEQUENCE [LARGE SCALE GENOMIC DNA]</scope>
    <source>
        <strain evidence="1 2">IPX-CK</strain>
    </source>
</reference>
<protein>
    <submittedName>
        <fullName evidence="1">Uncharacterized protein</fullName>
    </submittedName>
</protein>
<name>A0ABZ3ETH5_9FIRM</name>
<keyword evidence="2" id="KW-1185">Reference proteome</keyword>
<accession>A0ABZ3ETH5</accession>
<dbReference type="Proteomes" id="UP001451571">
    <property type="component" value="Chromosome"/>
</dbReference>
<dbReference type="RefSeq" id="WP_342756428.1">
    <property type="nucleotide sequence ID" value="NZ_CP146256.1"/>
</dbReference>
<organism evidence="1 2">
    <name type="scientific">Kineothrix sedimenti</name>
    <dbReference type="NCBI Taxonomy" id="3123317"/>
    <lineage>
        <taxon>Bacteria</taxon>
        <taxon>Bacillati</taxon>
        <taxon>Bacillota</taxon>
        <taxon>Clostridia</taxon>
        <taxon>Lachnospirales</taxon>
        <taxon>Lachnospiraceae</taxon>
        <taxon>Kineothrix</taxon>
    </lineage>
</organism>
<evidence type="ECO:0000313" key="2">
    <source>
        <dbReference type="Proteomes" id="UP001451571"/>
    </source>
</evidence>
<evidence type="ECO:0000313" key="1">
    <source>
        <dbReference type="EMBL" id="XAH72815.1"/>
    </source>
</evidence>
<dbReference type="EMBL" id="CP146256">
    <property type="protein sequence ID" value="XAH72815.1"/>
    <property type="molecule type" value="Genomic_DNA"/>
</dbReference>
<sequence length="51" mass="6447">MKFLVWKRCISIFSMDKDMVYSPYKYRETEGIKERNRFFENRTSLEYERQP</sequence>
<proteinExistence type="predicted"/>
<gene>
    <name evidence="1" type="ORF">V6984_15045</name>
</gene>